<dbReference type="SMART" id="SM00256">
    <property type="entry name" value="FBOX"/>
    <property type="match status" value="1"/>
</dbReference>
<dbReference type="SUPFAM" id="SSF50978">
    <property type="entry name" value="WD40 repeat-like"/>
    <property type="match status" value="1"/>
</dbReference>
<comment type="caution">
    <text evidence="6">The sequence shown here is derived from an EMBL/GenBank/DDBJ whole genome shotgun (WGS) entry which is preliminary data.</text>
</comment>
<name>A0A814WE28_9BILA</name>
<dbReference type="Gene3D" id="1.20.1280.50">
    <property type="match status" value="1"/>
</dbReference>
<reference evidence="6" key="1">
    <citation type="submission" date="2021-02" db="EMBL/GenBank/DDBJ databases">
        <authorList>
            <person name="Nowell W R."/>
        </authorList>
    </citation>
    <scope>NUCLEOTIDE SEQUENCE</scope>
</reference>
<dbReference type="PANTHER" id="PTHR44436:SF1">
    <property type="entry name" value="F-BOX_WD REPEAT-CONTAINING PROTEIN 2"/>
    <property type="match status" value="1"/>
</dbReference>
<dbReference type="EMBL" id="CAJNOQ010008579">
    <property type="protein sequence ID" value="CAF1201016.1"/>
    <property type="molecule type" value="Genomic_DNA"/>
</dbReference>
<feature type="compositionally biased region" description="Polar residues" evidence="3">
    <location>
        <begin position="1"/>
        <end position="13"/>
    </location>
</feature>
<evidence type="ECO:0000313" key="6">
    <source>
        <dbReference type="EMBL" id="CAF1201016.1"/>
    </source>
</evidence>
<dbReference type="EMBL" id="CAJOBA010006514">
    <property type="protein sequence ID" value="CAF3774890.1"/>
    <property type="molecule type" value="Genomic_DNA"/>
</dbReference>
<organism evidence="6 9">
    <name type="scientific">Didymodactylos carnosus</name>
    <dbReference type="NCBI Taxonomy" id="1234261"/>
    <lineage>
        <taxon>Eukaryota</taxon>
        <taxon>Metazoa</taxon>
        <taxon>Spiralia</taxon>
        <taxon>Gnathifera</taxon>
        <taxon>Rotifera</taxon>
        <taxon>Eurotatoria</taxon>
        <taxon>Bdelloidea</taxon>
        <taxon>Philodinida</taxon>
        <taxon>Philodinidae</taxon>
        <taxon>Didymodactylos</taxon>
    </lineage>
</organism>
<evidence type="ECO:0000313" key="5">
    <source>
        <dbReference type="EMBL" id="CAF1005757.1"/>
    </source>
</evidence>
<dbReference type="InterPro" id="IPR036047">
    <property type="entry name" value="F-box-like_dom_sf"/>
</dbReference>
<evidence type="ECO:0000256" key="3">
    <source>
        <dbReference type="SAM" id="MobiDB-lite"/>
    </source>
</evidence>
<dbReference type="InterPro" id="IPR015943">
    <property type="entry name" value="WD40/YVTN_repeat-like_dom_sf"/>
</dbReference>
<dbReference type="InterPro" id="IPR036322">
    <property type="entry name" value="WD40_repeat_dom_sf"/>
</dbReference>
<evidence type="ECO:0000313" key="7">
    <source>
        <dbReference type="EMBL" id="CAF3774890.1"/>
    </source>
</evidence>
<protein>
    <recommendedName>
        <fullName evidence="4">F-box domain-containing protein</fullName>
    </recommendedName>
</protein>
<dbReference type="Pfam" id="PF12937">
    <property type="entry name" value="F-box-like"/>
    <property type="match status" value="1"/>
</dbReference>
<dbReference type="Proteomes" id="UP000677228">
    <property type="component" value="Unassembled WGS sequence"/>
</dbReference>
<evidence type="ECO:0000313" key="8">
    <source>
        <dbReference type="EMBL" id="CAF3965485.1"/>
    </source>
</evidence>
<dbReference type="EMBL" id="CAJOBC010008579">
    <property type="protein sequence ID" value="CAF3965485.1"/>
    <property type="molecule type" value="Genomic_DNA"/>
</dbReference>
<accession>A0A814WE28</accession>
<feature type="compositionally biased region" description="Polar residues" evidence="3">
    <location>
        <begin position="21"/>
        <end position="30"/>
    </location>
</feature>
<dbReference type="Proteomes" id="UP000663829">
    <property type="component" value="Unassembled WGS sequence"/>
</dbReference>
<gene>
    <name evidence="6" type="ORF">GPM918_LOCUS23721</name>
    <name evidence="5" type="ORF">OVA965_LOCUS14788</name>
    <name evidence="8" type="ORF">SRO942_LOCUS23718</name>
    <name evidence="7" type="ORF">TMI583_LOCUS14792</name>
</gene>
<dbReference type="InterPro" id="IPR001810">
    <property type="entry name" value="F-box_dom"/>
</dbReference>
<dbReference type="Proteomes" id="UP000681722">
    <property type="component" value="Unassembled WGS sequence"/>
</dbReference>
<evidence type="ECO:0000256" key="1">
    <source>
        <dbReference type="ARBA" id="ARBA00022574"/>
    </source>
</evidence>
<dbReference type="PROSITE" id="PS50181">
    <property type="entry name" value="FBOX"/>
    <property type="match status" value="1"/>
</dbReference>
<dbReference type="Gene3D" id="2.130.10.10">
    <property type="entry name" value="YVTN repeat-like/Quinoprotein amine dehydrogenase"/>
    <property type="match status" value="1"/>
</dbReference>
<evidence type="ECO:0000259" key="4">
    <source>
        <dbReference type="PROSITE" id="PS50181"/>
    </source>
</evidence>
<dbReference type="Proteomes" id="UP000682733">
    <property type="component" value="Unassembled WGS sequence"/>
</dbReference>
<dbReference type="PANTHER" id="PTHR44436">
    <property type="entry name" value="F-BOX/WD REPEAT-CONTAINING PROTEIN 2"/>
    <property type="match status" value="1"/>
</dbReference>
<dbReference type="SUPFAM" id="SSF81383">
    <property type="entry name" value="F-box domain"/>
    <property type="match status" value="1"/>
</dbReference>
<evidence type="ECO:0000256" key="2">
    <source>
        <dbReference type="ARBA" id="ARBA00022737"/>
    </source>
</evidence>
<feature type="region of interest" description="Disordered" evidence="3">
    <location>
        <begin position="1"/>
        <end position="41"/>
    </location>
</feature>
<keyword evidence="9" id="KW-1185">Reference proteome</keyword>
<dbReference type="AlphaFoldDB" id="A0A814WE28"/>
<evidence type="ECO:0000313" key="9">
    <source>
        <dbReference type="Proteomes" id="UP000663829"/>
    </source>
</evidence>
<dbReference type="EMBL" id="CAJNOK010006506">
    <property type="protein sequence ID" value="CAF1005757.1"/>
    <property type="molecule type" value="Genomic_DNA"/>
</dbReference>
<dbReference type="OrthoDB" id="190105at2759"/>
<sequence>MTATDALNSFRSTWQKELHNGRTNNEPSQEQQEEKNELTLLSGKRPLFKNNDIETIEPIYHDDSDYFHQKTEIPSFTIGINSFHVDHSSQPIRKKTKTLDNQISSTTTTTIIDQLIQDINETYNQIPFFDCQLPREIALKIFNYLTMKDLCICSHVSRSWNSLASDELLWEKTFYRLGLTITEHTIDDSFANMSYWKRLVRQKILESRQLVSNWKNKQCSIKKLKNGLGIVLTCATNNDVSIVGGYSSGIIKKWKMETILSQDYILNDENEYENDTITPEIIYETSEFVDDETESSAIRCLGLMNQSTFALHENGTMEIWSTERGGKPYYVNTFRNVENYSHDETLFAFTTRSTLHVLKEQQHDELHQSESNVNDYNSKDIQPHFQQIDFENDHIISLSISNQHLMPFSILATKKALWCVSLKNIQHRLSFYTLLLPDFMNTLPLDIHSEETLAVVGVMDYSCAYSLKLFDLQSGRCDLLSTYENLPSGIKMIRARNCPRNEFIVAYNNYQLTVYDQRLKMNNNGGVQHFYGHYAPITGLQMDEWRLAGTDDYGFIKLWDRRMDNRSLWFIHPQSHPITHCYFDKRILICASTPYYKYPDMTLYRQNSEILCGHIYVYDFKTDLSTKDAPEICQSNYDVPEASNHRLQLATPFDRID</sequence>
<keyword evidence="1" id="KW-0853">WD repeat</keyword>
<proteinExistence type="predicted"/>
<keyword evidence="2" id="KW-0677">Repeat</keyword>
<feature type="domain" description="F-box" evidence="4">
    <location>
        <begin position="127"/>
        <end position="173"/>
    </location>
</feature>
<dbReference type="InterPro" id="IPR042627">
    <property type="entry name" value="FBXW2"/>
</dbReference>